<protein>
    <submittedName>
        <fullName evidence="1">Uncharacterized protein</fullName>
    </submittedName>
</protein>
<gene>
    <name evidence="1" type="ORF">ABV298_29755</name>
</gene>
<accession>A0AAU8FLN2</accession>
<organism evidence="1">
    <name type="scientific">Dyadobacter sp. 676</name>
    <dbReference type="NCBI Taxonomy" id="3088362"/>
    <lineage>
        <taxon>Bacteria</taxon>
        <taxon>Pseudomonadati</taxon>
        <taxon>Bacteroidota</taxon>
        <taxon>Cytophagia</taxon>
        <taxon>Cytophagales</taxon>
        <taxon>Spirosomataceae</taxon>
        <taxon>Dyadobacter</taxon>
    </lineage>
</organism>
<dbReference type="EMBL" id="CP159289">
    <property type="protein sequence ID" value="XCH24437.1"/>
    <property type="molecule type" value="Genomic_DNA"/>
</dbReference>
<dbReference type="AlphaFoldDB" id="A0AAU8FLN2"/>
<reference evidence="1" key="1">
    <citation type="submission" date="2024-06" db="EMBL/GenBank/DDBJ databases">
        <title>Sequencing and assembly of the genome of Dyadobacter sp. strain 676, a symbiont of Cyamopsis tetragonoloba.</title>
        <authorList>
            <person name="Guro P."/>
            <person name="Sazanova A."/>
            <person name="Kuznetsova I."/>
            <person name="Belimov A."/>
            <person name="Safronova V."/>
        </authorList>
    </citation>
    <scope>NUCLEOTIDE SEQUENCE</scope>
    <source>
        <strain evidence="1">676</strain>
    </source>
</reference>
<proteinExistence type="predicted"/>
<sequence length="121" mass="13378">MLIKPSTIVTSALLALLHQHKGVHQRQLLFAVAVIAMLTIWKLCAALRDATHPQGSACETSAPVEQKATVRWSYDELAHKLIIQNTDLAYSELDQGFTQRIGRSLSKVARHIDGKPVIVNL</sequence>
<evidence type="ECO:0000313" key="1">
    <source>
        <dbReference type="EMBL" id="XCH24437.1"/>
    </source>
</evidence>
<name>A0AAU8FLN2_9BACT</name>
<dbReference type="RefSeq" id="WP_353719755.1">
    <property type="nucleotide sequence ID" value="NZ_CP159289.1"/>
</dbReference>